<gene>
    <name evidence="1" type="ORF">AWU67_06575</name>
</gene>
<accession>A0A109QWW1</accession>
<protein>
    <submittedName>
        <fullName evidence="1">Uncharacterized protein</fullName>
    </submittedName>
</protein>
<dbReference type="AlphaFoldDB" id="A0A109QWW1"/>
<organism evidence="1 2">
    <name type="scientific">Microterricola viridarii</name>
    <dbReference type="NCBI Taxonomy" id="412690"/>
    <lineage>
        <taxon>Bacteria</taxon>
        <taxon>Bacillati</taxon>
        <taxon>Actinomycetota</taxon>
        <taxon>Actinomycetes</taxon>
        <taxon>Micrococcales</taxon>
        <taxon>Microbacteriaceae</taxon>
        <taxon>Microterricola</taxon>
    </lineage>
</organism>
<dbReference type="EMBL" id="CP014145">
    <property type="protein sequence ID" value="AMB58579.1"/>
    <property type="molecule type" value="Genomic_DNA"/>
</dbReference>
<name>A0A109QWW1_9MICO</name>
<keyword evidence="2" id="KW-1185">Reference proteome</keyword>
<dbReference type="OrthoDB" id="5113697at2"/>
<reference evidence="2" key="2">
    <citation type="submission" date="2016-01" db="EMBL/GenBank/DDBJ databases">
        <title>First complete genome sequence of a species in the genus Microterricola, an extremophilic cold active enzyme producing strain ERGS5:02 isolated from Sikkim Himalaya.</title>
        <authorList>
            <person name="Kumar R."/>
            <person name="Singh D."/>
            <person name="Swarnkar M.K."/>
        </authorList>
    </citation>
    <scope>NUCLEOTIDE SEQUENCE [LARGE SCALE GENOMIC DNA]</scope>
    <source>
        <strain evidence="2">ERGS5:02</strain>
    </source>
</reference>
<proteinExistence type="predicted"/>
<reference evidence="1 2" key="1">
    <citation type="journal article" date="2016" name="J. Biotechnol.">
        <title>First complete genome sequence of a species in the genus Microterricola, an extremophilic cold active enzyme producing bacterial strain ERGS5:02 isolated from Sikkim Himalaya.</title>
        <authorList>
            <person name="Himanshu"/>
            <person name="Swarnkar M.K."/>
            <person name="Singh D."/>
            <person name="Kumar R."/>
        </authorList>
    </citation>
    <scope>NUCLEOTIDE SEQUENCE [LARGE SCALE GENOMIC DNA]</scope>
    <source>
        <strain evidence="1 2">ERGS5:02</strain>
    </source>
</reference>
<dbReference type="RefSeq" id="WP_067227269.1">
    <property type="nucleotide sequence ID" value="NZ_CP014145.1"/>
</dbReference>
<dbReference type="KEGG" id="mvd:AWU67_06575"/>
<sequence>MVSSDITEALIAALRGTGGRTIPEVLGVLGSLGVDVEGENAMLFGENVVAWLGLSDEATSALNALVADERVEVLPSDEAAYQAVGFEPPFPAISAGQLTQRFDSPRWLPTEIIVRR</sequence>
<evidence type="ECO:0000313" key="2">
    <source>
        <dbReference type="Proteomes" id="UP000058305"/>
    </source>
</evidence>
<dbReference type="Proteomes" id="UP000058305">
    <property type="component" value="Chromosome"/>
</dbReference>
<evidence type="ECO:0000313" key="1">
    <source>
        <dbReference type="EMBL" id="AMB58579.1"/>
    </source>
</evidence>